<dbReference type="SUPFAM" id="SSF55957">
    <property type="entry name" value="Phosphoglucomutase, C-terminal domain"/>
    <property type="match status" value="1"/>
</dbReference>
<evidence type="ECO:0000256" key="2">
    <source>
        <dbReference type="ARBA" id="ARBA00010231"/>
    </source>
</evidence>
<feature type="domain" description="Alpha-D-phosphohexomutase alpha/beta/alpha" evidence="9">
    <location>
        <begin position="216"/>
        <end position="316"/>
    </location>
</feature>
<evidence type="ECO:0000256" key="4">
    <source>
        <dbReference type="ARBA" id="ARBA00022723"/>
    </source>
</evidence>
<evidence type="ECO:0000259" key="10">
    <source>
        <dbReference type="Pfam" id="PF02880"/>
    </source>
</evidence>
<evidence type="ECO:0000256" key="7">
    <source>
        <dbReference type="RuleBase" id="RU004326"/>
    </source>
</evidence>
<dbReference type="OrthoDB" id="9806956at2"/>
<dbReference type="GO" id="GO:0005975">
    <property type="term" value="P:carbohydrate metabolic process"/>
    <property type="evidence" value="ECO:0007669"/>
    <property type="project" value="InterPro"/>
</dbReference>
<dbReference type="PANTHER" id="PTHR45745:SF1">
    <property type="entry name" value="PHOSPHOGLUCOMUTASE 2B-RELATED"/>
    <property type="match status" value="1"/>
</dbReference>
<keyword evidence="12" id="KW-1185">Reference proteome</keyword>
<keyword evidence="3" id="KW-0597">Phosphoprotein</keyword>
<accession>A0A0F6W6C0</accession>
<dbReference type="GO" id="GO:0000287">
    <property type="term" value="F:magnesium ion binding"/>
    <property type="evidence" value="ECO:0007669"/>
    <property type="project" value="InterPro"/>
</dbReference>
<dbReference type="STRING" id="927083.DB32_005742"/>
<evidence type="ECO:0000256" key="1">
    <source>
        <dbReference type="ARBA" id="ARBA00001946"/>
    </source>
</evidence>
<dbReference type="InterPro" id="IPR016055">
    <property type="entry name" value="A-D-PHexomutase_a/b/a-I/II/III"/>
</dbReference>
<evidence type="ECO:0000259" key="8">
    <source>
        <dbReference type="Pfam" id="PF02878"/>
    </source>
</evidence>
<evidence type="ECO:0000256" key="5">
    <source>
        <dbReference type="ARBA" id="ARBA00022842"/>
    </source>
</evidence>
<dbReference type="GO" id="GO:0008973">
    <property type="term" value="F:phosphopentomutase activity"/>
    <property type="evidence" value="ECO:0007669"/>
    <property type="project" value="TreeGrafter"/>
</dbReference>
<dbReference type="RefSeq" id="WP_053235717.1">
    <property type="nucleotide sequence ID" value="NZ_CP011125.1"/>
</dbReference>
<keyword evidence="5 7" id="KW-0460">Magnesium</keyword>
<dbReference type="EMBL" id="CP011125">
    <property type="protein sequence ID" value="AKF08593.1"/>
    <property type="molecule type" value="Genomic_DNA"/>
</dbReference>
<dbReference type="GO" id="GO:0006166">
    <property type="term" value="P:purine ribonucleoside salvage"/>
    <property type="evidence" value="ECO:0007669"/>
    <property type="project" value="TreeGrafter"/>
</dbReference>
<dbReference type="InterPro" id="IPR005846">
    <property type="entry name" value="A-D-PHexomutase_a/b/a-III"/>
</dbReference>
<dbReference type="PRINTS" id="PR00509">
    <property type="entry name" value="PGMPMM"/>
</dbReference>
<keyword evidence="6" id="KW-0413">Isomerase</keyword>
<evidence type="ECO:0000256" key="3">
    <source>
        <dbReference type="ARBA" id="ARBA00022553"/>
    </source>
</evidence>
<dbReference type="PROSITE" id="PS00710">
    <property type="entry name" value="PGM_PMM"/>
    <property type="match status" value="1"/>
</dbReference>
<dbReference type="InterPro" id="IPR005841">
    <property type="entry name" value="Alpha-D-phosphohexomutase_SF"/>
</dbReference>
<feature type="domain" description="Alpha-D-phosphohexomutase alpha/beta/alpha" evidence="10">
    <location>
        <begin position="329"/>
        <end position="445"/>
    </location>
</feature>
<dbReference type="Pfam" id="PF02878">
    <property type="entry name" value="PGM_PMM_I"/>
    <property type="match status" value="1"/>
</dbReference>
<keyword evidence="4 7" id="KW-0479">Metal-binding</keyword>
<evidence type="ECO:0000313" key="12">
    <source>
        <dbReference type="Proteomes" id="UP000034883"/>
    </source>
</evidence>
<feature type="domain" description="Alpha-D-phosphohexomutase alpha/beta/alpha" evidence="8">
    <location>
        <begin position="48"/>
        <end position="185"/>
    </location>
</feature>
<evidence type="ECO:0000313" key="11">
    <source>
        <dbReference type="EMBL" id="AKF08593.1"/>
    </source>
</evidence>
<dbReference type="InterPro" id="IPR016066">
    <property type="entry name" value="A-D-PHexomutase_CS"/>
</dbReference>
<dbReference type="PANTHER" id="PTHR45745">
    <property type="entry name" value="PHOSPHOMANNOMUTASE 45A"/>
    <property type="match status" value="1"/>
</dbReference>
<dbReference type="InterPro" id="IPR005844">
    <property type="entry name" value="A-D-PHexomutase_a/b/a-I"/>
</dbReference>
<dbReference type="InterPro" id="IPR005845">
    <property type="entry name" value="A-D-PHexomutase_a/b/a-II"/>
</dbReference>
<gene>
    <name evidence="11" type="ORF">DB32_005742</name>
</gene>
<protein>
    <submittedName>
        <fullName evidence="11">Phosphomannomutase</fullName>
    </submittedName>
</protein>
<comment type="similarity">
    <text evidence="2 7">Belongs to the phosphohexose mutase family.</text>
</comment>
<dbReference type="Proteomes" id="UP000034883">
    <property type="component" value="Chromosome"/>
</dbReference>
<dbReference type="AlphaFoldDB" id="A0A0F6W6C0"/>
<evidence type="ECO:0000256" key="6">
    <source>
        <dbReference type="ARBA" id="ARBA00023235"/>
    </source>
</evidence>
<sequence length="584" mass="63131">MTATTDDLRARAQAWIADDPDTAMRDELSALMTGGDWKEIADRFAGRLEFGTAGLRGVIGAGPNRMNRAVVRAASAGLCAYLEQTTSNAKERGITIGYDGRRMSVELARETVEVATARGFRVHLFESVEPTPVLAYAVKRMNAAAGVMVTASHNPPEYNGYKVYWGNGAQIIPPHDVGIAAAIDAVGALMNVPLLPFEQAKASGLVTILGKDLEDEYHAEIQKLLVAPSTTRDLRIAYTALHGVGDRHVRRALATAGFTQVHSVASQAEPDGAFPTVRFPNPEEQGAMDAVLDLAREIDAEVVLANDPDADRLAVAVRTAPGSYVQLTGNEVGCLLGHYLLEHGPKDPKRTVISSIVSSPMLGAIAQAHGAHWEHVLTGFKWIANRAMELENDGYRFVFGYEEALGYTVGPLVRDKDGVSAALLAAEMTAWCKAHGRSLIDELELMSRRYGLFFSRQVSVTMKGADGAQKIARIMDGARANPPETLGTHAVLAMQDLARGERRVRGGTVEKLALPPSNVIAFELDGGHRVMLRPSGTEPKIKYYFDLREVMGEKEPVHSARARGERMLESLVEAFLAYVGPLGA</sequence>
<organism evidence="11 12">
    <name type="scientific">Sandaracinus amylolyticus</name>
    <dbReference type="NCBI Taxonomy" id="927083"/>
    <lineage>
        <taxon>Bacteria</taxon>
        <taxon>Pseudomonadati</taxon>
        <taxon>Myxococcota</taxon>
        <taxon>Polyangia</taxon>
        <taxon>Polyangiales</taxon>
        <taxon>Sandaracinaceae</taxon>
        <taxon>Sandaracinus</taxon>
    </lineage>
</organism>
<dbReference type="SUPFAM" id="SSF53738">
    <property type="entry name" value="Phosphoglucomutase, first 3 domains"/>
    <property type="match status" value="3"/>
</dbReference>
<dbReference type="Gene3D" id="3.30.310.50">
    <property type="entry name" value="Alpha-D-phosphohexomutase, C-terminal domain"/>
    <property type="match status" value="1"/>
</dbReference>
<comment type="cofactor">
    <cofactor evidence="1">
        <name>Mg(2+)</name>
        <dbReference type="ChEBI" id="CHEBI:18420"/>
    </cofactor>
</comment>
<reference evidence="11 12" key="1">
    <citation type="submission" date="2015-03" db="EMBL/GenBank/DDBJ databases">
        <title>Genome assembly of Sandaracinus amylolyticus DSM 53668.</title>
        <authorList>
            <person name="Sharma G."/>
            <person name="Subramanian S."/>
        </authorList>
    </citation>
    <scope>NUCLEOTIDE SEQUENCE [LARGE SCALE GENOMIC DNA]</scope>
    <source>
        <strain evidence="11 12">DSM 53668</strain>
    </source>
</reference>
<dbReference type="KEGG" id="samy:DB32_005742"/>
<name>A0A0F6W6C0_9BACT</name>
<dbReference type="Pfam" id="PF02879">
    <property type="entry name" value="PGM_PMM_II"/>
    <property type="match status" value="1"/>
</dbReference>
<dbReference type="CDD" id="cd05799">
    <property type="entry name" value="PGM2"/>
    <property type="match status" value="1"/>
</dbReference>
<dbReference type="Gene3D" id="3.40.120.10">
    <property type="entry name" value="Alpha-D-Glucose-1,6-Bisphosphate, subunit A, domain 3"/>
    <property type="match status" value="3"/>
</dbReference>
<dbReference type="Pfam" id="PF02880">
    <property type="entry name" value="PGM_PMM_III"/>
    <property type="match status" value="1"/>
</dbReference>
<dbReference type="InterPro" id="IPR036900">
    <property type="entry name" value="A-D-PHexomutase_C_sf"/>
</dbReference>
<proteinExistence type="inferred from homology"/>
<evidence type="ECO:0000259" key="9">
    <source>
        <dbReference type="Pfam" id="PF02879"/>
    </source>
</evidence>